<reference evidence="3 4" key="1">
    <citation type="journal article" date="2020" name="ISME J.">
        <title>Comparative genomics reveals insights into cyanobacterial evolution and habitat adaptation.</title>
        <authorList>
            <person name="Chen M.Y."/>
            <person name="Teng W.K."/>
            <person name="Zhao L."/>
            <person name="Hu C.X."/>
            <person name="Zhou Y.K."/>
            <person name="Han B.P."/>
            <person name="Song L.R."/>
            <person name="Shu W.S."/>
        </authorList>
    </citation>
    <scope>NUCLEOTIDE SEQUENCE [LARGE SCALE GENOMIC DNA]</scope>
    <source>
        <strain evidence="3 4">FACHB-723</strain>
    </source>
</reference>
<keyword evidence="3" id="KW-0378">Hydrolase</keyword>
<keyword evidence="3" id="KW-0255">Endonuclease</keyword>
<dbReference type="PANTHER" id="PTHR33352">
    <property type="entry name" value="SLR1095 PROTEIN"/>
    <property type="match status" value="1"/>
</dbReference>
<proteinExistence type="predicted"/>
<comment type="caution">
    <text evidence="3">The sequence shown here is derived from an EMBL/GenBank/DDBJ whole genome shotgun (WGS) entry which is preliminary data.</text>
</comment>
<keyword evidence="4" id="KW-1185">Reference proteome</keyword>
<dbReference type="Pfam" id="PF05685">
    <property type="entry name" value="Uma2"/>
    <property type="match status" value="1"/>
</dbReference>
<sequence length="252" mass="29235">MQTLQRYSSVLPRITWEKLPEDFILPDEPVESNLQPLLAAALRESLEIAGLILESMIIASNFGLCANINERTVVKAPDWVYIPSAYPIKPGEIRRSYTPHAEGSNAEIVMEFISATEGTEYSIAPHYPYGKWYFYEQILKVPVYVIFHPSTGVLEVYDLIDEGYQLQKPDQNQRYWIESMGLFLGVWTGKKAERHGCWLRWWDRSENLLLWGSELVEQQRQLVEQERQLTEQAEQRANRLAEKLRSLGEDVD</sequence>
<evidence type="ECO:0000256" key="1">
    <source>
        <dbReference type="SAM" id="Coils"/>
    </source>
</evidence>
<feature type="coiled-coil region" evidence="1">
    <location>
        <begin position="215"/>
        <end position="250"/>
    </location>
</feature>
<dbReference type="EMBL" id="JACJQB010000037">
    <property type="protein sequence ID" value="MBD2189377.1"/>
    <property type="molecule type" value="Genomic_DNA"/>
</dbReference>
<gene>
    <name evidence="3" type="ORF">H6F41_14660</name>
</gene>
<keyword evidence="3" id="KW-0540">Nuclease</keyword>
<accession>A0ABR7ZZJ7</accession>
<dbReference type="RefSeq" id="WP_190404205.1">
    <property type="nucleotide sequence ID" value="NZ_JACJQB010000037.1"/>
</dbReference>
<dbReference type="GO" id="GO:0004519">
    <property type="term" value="F:endonuclease activity"/>
    <property type="evidence" value="ECO:0007669"/>
    <property type="project" value="UniProtKB-KW"/>
</dbReference>
<dbReference type="InterPro" id="IPR008538">
    <property type="entry name" value="Uma2"/>
</dbReference>
<keyword evidence="1" id="KW-0175">Coiled coil</keyword>
<organism evidence="3 4">
    <name type="scientific">Pseudanabaena mucicola FACHB-723</name>
    <dbReference type="NCBI Taxonomy" id="2692860"/>
    <lineage>
        <taxon>Bacteria</taxon>
        <taxon>Bacillati</taxon>
        <taxon>Cyanobacteriota</taxon>
        <taxon>Cyanophyceae</taxon>
        <taxon>Pseudanabaenales</taxon>
        <taxon>Pseudanabaenaceae</taxon>
        <taxon>Pseudanabaena</taxon>
    </lineage>
</organism>
<name>A0ABR7ZZJ7_9CYAN</name>
<evidence type="ECO:0000313" key="3">
    <source>
        <dbReference type="EMBL" id="MBD2189377.1"/>
    </source>
</evidence>
<evidence type="ECO:0000313" key="4">
    <source>
        <dbReference type="Proteomes" id="UP000642094"/>
    </source>
</evidence>
<protein>
    <submittedName>
        <fullName evidence="3">Uma2 family endonuclease</fullName>
    </submittedName>
</protein>
<dbReference type="Proteomes" id="UP000642094">
    <property type="component" value="Unassembled WGS sequence"/>
</dbReference>
<dbReference type="PANTHER" id="PTHR33352:SF3">
    <property type="entry name" value="SLR1612 PROTEIN"/>
    <property type="match status" value="1"/>
</dbReference>
<feature type="domain" description="Putative restriction endonuclease" evidence="2">
    <location>
        <begin position="31"/>
        <end position="182"/>
    </location>
</feature>
<evidence type="ECO:0000259" key="2">
    <source>
        <dbReference type="Pfam" id="PF05685"/>
    </source>
</evidence>